<gene>
    <name evidence="1" type="ORF">CSSPTR1EN2_LOCUS23899</name>
</gene>
<dbReference type="Proteomes" id="UP001497512">
    <property type="component" value="Chromosome 9"/>
</dbReference>
<reference evidence="1" key="1">
    <citation type="submission" date="2024-02" db="EMBL/GenBank/DDBJ databases">
        <authorList>
            <consortium name="ELIXIR-Norway"/>
            <consortium name="Elixir Norway"/>
        </authorList>
    </citation>
    <scope>NUCLEOTIDE SEQUENCE</scope>
</reference>
<evidence type="ECO:0000313" key="1">
    <source>
        <dbReference type="EMBL" id="CAK9237830.1"/>
    </source>
</evidence>
<protein>
    <submittedName>
        <fullName evidence="1">Uncharacterized protein</fullName>
    </submittedName>
</protein>
<proteinExistence type="predicted"/>
<sequence>MSLLDAIHLARLLSQHIVDDDGNAMAITQVQLELRRHTFRAPIVSCHIRLDYHLPVRSLNHHVLLLLGYEWVDTVKKVAMNRCRGVTRAFAKLITRHDAGVHDKIDVDRVHGVSAVRCLRGVVHPNVCGK</sequence>
<evidence type="ECO:0000313" key="2">
    <source>
        <dbReference type="Proteomes" id="UP001497512"/>
    </source>
</evidence>
<dbReference type="EMBL" id="OZ019901">
    <property type="protein sequence ID" value="CAK9237830.1"/>
    <property type="molecule type" value="Genomic_DNA"/>
</dbReference>
<keyword evidence="2" id="KW-1185">Reference proteome</keyword>
<accession>A0ABP0V5T0</accession>
<organism evidence="1 2">
    <name type="scientific">Sphagnum troendelagicum</name>
    <dbReference type="NCBI Taxonomy" id="128251"/>
    <lineage>
        <taxon>Eukaryota</taxon>
        <taxon>Viridiplantae</taxon>
        <taxon>Streptophyta</taxon>
        <taxon>Embryophyta</taxon>
        <taxon>Bryophyta</taxon>
        <taxon>Sphagnophytina</taxon>
        <taxon>Sphagnopsida</taxon>
        <taxon>Sphagnales</taxon>
        <taxon>Sphagnaceae</taxon>
        <taxon>Sphagnum</taxon>
    </lineage>
</organism>
<name>A0ABP0V5T0_9BRYO</name>